<accession>A0A841PH37</accession>
<name>A0A841PH37_9BACL</name>
<evidence type="ECO:0000313" key="1">
    <source>
        <dbReference type="EMBL" id="MBB6448100.1"/>
    </source>
</evidence>
<organism evidence="1 2">
    <name type="scientific">Geomicrobium halophilum</name>
    <dbReference type="NCBI Taxonomy" id="549000"/>
    <lineage>
        <taxon>Bacteria</taxon>
        <taxon>Bacillati</taxon>
        <taxon>Bacillota</taxon>
        <taxon>Bacilli</taxon>
        <taxon>Bacillales</taxon>
        <taxon>Geomicrobium</taxon>
    </lineage>
</organism>
<dbReference type="RefSeq" id="WP_184402137.1">
    <property type="nucleotide sequence ID" value="NZ_JACHHJ010000001.1"/>
</dbReference>
<comment type="caution">
    <text evidence="1">The sequence shown here is derived from an EMBL/GenBank/DDBJ whole genome shotgun (WGS) entry which is preliminary data.</text>
</comment>
<dbReference type="SUPFAM" id="SSF51735">
    <property type="entry name" value="NAD(P)-binding Rossmann-fold domains"/>
    <property type="match status" value="1"/>
</dbReference>
<gene>
    <name evidence="1" type="ORF">HNR44_000049</name>
</gene>
<sequence>MLIIGYGKLGRAMISRIATKNTTVDVFNRTKAAVDGDPLCNYVPPEDFHRYSKVLIALPAQAYDDFFIRWNGYFSEGTCFFYCATNVMKEDMDTYMKDRYTAAPCKLAGHATMLQTMGEGAFVFENDQRRTQFQQWCGDALKTMVADERDVQKANRIATEESLRALLHMEERLQQEHVSADLMGTVSASIPGGIAYAHKYQQHGHFARDLLQKWKGGSVDE</sequence>
<proteinExistence type="predicted"/>
<evidence type="ECO:0008006" key="3">
    <source>
        <dbReference type="Google" id="ProtNLM"/>
    </source>
</evidence>
<dbReference type="Proteomes" id="UP000568839">
    <property type="component" value="Unassembled WGS sequence"/>
</dbReference>
<dbReference type="EMBL" id="JACHHJ010000001">
    <property type="protein sequence ID" value="MBB6448100.1"/>
    <property type="molecule type" value="Genomic_DNA"/>
</dbReference>
<dbReference type="InterPro" id="IPR036291">
    <property type="entry name" value="NAD(P)-bd_dom_sf"/>
</dbReference>
<reference evidence="1 2" key="1">
    <citation type="submission" date="2020-08" db="EMBL/GenBank/DDBJ databases">
        <title>Genomic Encyclopedia of Type Strains, Phase IV (KMG-IV): sequencing the most valuable type-strain genomes for metagenomic binning, comparative biology and taxonomic classification.</title>
        <authorList>
            <person name="Goeker M."/>
        </authorList>
    </citation>
    <scope>NUCLEOTIDE SEQUENCE [LARGE SCALE GENOMIC DNA]</scope>
    <source>
        <strain evidence="1 2">DSM 21769</strain>
    </source>
</reference>
<dbReference type="AlphaFoldDB" id="A0A841PH37"/>
<keyword evidence="2" id="KW-1185">Reference proteome</keyword>
<protein>
    <recommendedName>
        <fullName evidence="3">Pyrroline-5-carboxylate reductase catalytic N-terminal domain-containing protein</fullName>
    </recommendedName>
</protein>
<evidence type="ECO:0000313" key="2">
    <source>
        <dbReference type="Proteomes" id="UP000568839"/>
    </source>
</evidence>